<dbReference type="AlphaFoldDB" id="A0A2W0CFX1"/>
<evidence type="ECO:0000313" key="2">
    <source>
        <dbReference type="EMBL" id="PYY29699.1"/>
    </source>
</evidence>
<evidence type="ECO:0000256" key="1">
    <source>
        <dbReference type="SAM" id="Phobius"/>
    </source>
</evidence>
<keyword evidence="1" id="KW-0812">Transmembrane</keyword>
<dbReference type="RefSeq" id="WP_110757901.1">
    <property type="nucleotide sequence ID" value="NZ_PRLG01000015.1"/>
</dbReference>
<keyword evidence="1" id="KW-0472">Membrane</keyword>
<feature type="transmembrane region" description="Helical" evidence="1">
    <location>
        <begin position="7"/>
        <end position="25"/>
    </location>
</feature>
<dbReference type="Proteomes" id="UP000247459">
    <property type="component" value="Unassembled WGS sequence"/>
</dbReference>
<feature type="transmembrane region" description="Helical" evidence="1">
    <location>
        <begin position="31"/>
        <end position="50"/>
    </location>
</feature>
<comment type="caution">
    <text evidence="2">The sequence shown here is derived from an EMBL/GenBank/DDBJ whole genome shotgun (WGS) entry which is preliminary data.</text>
</comment>
<keyword evidence="1" id="KW-1133">Transmembrane helix</keyword>
<proteinExistence type="predicted"/>
<accession>A0A2W0CFX1</accession>
<sequence length="65" mass="7498">MDRHLMVSFSVGLGSLVMLVLNLIFYGDSFATLLLGASIPFNFATMIKYYPKDFKIAMKKIFWRE</sequence>
<reference evidence="2 3" key="1">
    <citation type="submission" date="2018-01" db="EMBL/GenBank/DDBJ databases">
        <title>Genome sequence of the PGP bacterium Paenibacillus illinoisensis E3.</title>
        <authorList>
            <person name="Rolli E."/>
            <person name="Marasco R."/>
            <person name="Bessem C."/>
            <person name="Michoud G."/>
            <person name="Gaiarsa S."/>
            <person name="Borin S."/>
            <person name="Daffonchio D."/>
        </authorList>
    </citation>
    <scope>NUCLEOTIDE SEQUENCE [LARGE SCALE GENOMIC DNA]</scope>
    <source>
        <strain evidence="2 3">E3</strain>
    </source>
</reference>
<protein>
    <submittedName>
        <fullName evidence="2">Uncharacterized protein</fullName>
    </submittedName>
</protein>
<dbReference type="EMBL" id="PRLG01000015">
    <property type="protein sequence ID" value="PYY29699.1"/>
    <property type="molecule type" value="Genomic_DNA"/>
</dbReference>
<evidence type="ECO:0000313" key="3">
    <source>
        <dbReference type="Proteomes" id="UP000247459"/>
    </source>
</evidence>
<gene>
    <name evidence="2" type="ORF">PIL02S_01899</name>
</gene>
<organism evidence="2 3">
    <name type="scientific">Paenibacillus illinoisensis</name>
    <dbReference type="NCBI Taxonomy" id="59845"/>
    <lineage>
        <taxon>Bacteria</taxon>
        <taxon>Bacillati</taxon>
        <taxon>Bacillota</taxon>
        <taxon>Bacilli</taxon>
        <taxon>Bacillales</taxon>
        <taxon>Paenibacillaceae</taxon>
        <taxon>Paenibacillus</taxon>
    </lineage>
</organism>
<name>A0A2W0CFX1_9BACL</name>